<keyword evidence="2" id="KW-0732">Signal</keyword>
<gene>
    <name evidence="3" type="ORF">KX928_06910</name>
</gene>
<protein>
    <submittedName>
        <fullName evidence="3">Uncharacterized protein</fullName>
    </submittedName>
</protein>
<feature type="transmembrane region" description="Helical" evidence="1">
    <location>
        <begin position="249"/>
        <end position="274"/>
    </location>
</feature>
<feature type="transmembrane region" description="Helical" evidence="1">
    <location>
        <begin position="35"/>
        <end position="54"/>
    </location>
</feature>
<keyword evidence="1" id="KW-1133">Transmembrane helix</keyword>
<evidence type="ECO:0000256" key="1">
    <source>
        <dbReference type="SAM" id="Phobius"/>
    </source>
</evidence>
<feature type="transmembrane region" description="Helical" evidence="1">
    <location>
        <begin position="109"/>
        <end position="133"/>
    </location>
</feature>
<feature type="transmembrane region" description="Helical" evidence="1">
    <location>
        <begin position="294"/>
        <end position="316"/>
    </location>
</feature>
<evidence type="ECO:0000256" key="2">
    <source>
        <dbReference type="SAM" id="SignalP"/>
    </source>
</evidence>
<sequence length="456" mass="49513">MRSFLFCVKLALCGPTVAGAHVSEQGFVLLLPTDVYMMAGVSVVALTVLALFAVPGRVVCRLFSVRKATFPSCALCRDMTSLAAFLAFAFALYLGLFGPRDPLSNLMPLGFWTVGWVVLISLSGFFGNLWAWLNPWTGMYRLLGRPQPLATLPDRLDLWPAIALLIGFGAFLLADIAPDDPTRLARFALAYWCLTMVGLLIFGPKWLKHCELGHGIFGAYGRLAPVRMRAPGGLGGPGWQILEPADLRLAGLFALILLGIGSFDGINETFWWLARIGVNPLEFPGRSAVVAPTVLGLIAAIAALVAIFALAVWLAVRISREEVSFMHAFGWLALSVLPIALVYHIAHYLTSFLVNIQYTLAALSDPFARGADLLGLQPFRVTTGFFNKITTVRAIWITQAGLVVLGHVWSILLAHRIAMDLFGSSRRAALATLPLSLFMIAYTFLGLWLLAAPKGA</sequence>
<feature type="transmembrane region" description="Helical" evidence="1">
    <location>
        <begin position="394"/>
        <end position="418"/>
    </location>
</feature>
<keyword evidence="4" id="KW-1185">Reference proteome</keyword>
<feature type="signal peptide" evidence="2">
    <location>
        <begin position="1"/>
        <end position="20"/>
    </location>
</feature>
<keyword evidence="1" id="KW-0472">Membrane</keyword>
<feature type="transmembrane region" description="Helical" evidence="1">
    <location>
        <begin position="158"/>
        <end position="178"/>
    </location>
</feature>
<feature type="transmembrane region" description="Helical" evidence="1">
    <location>
        <begin position="75"/>
        <end position="97"/>
    </location>
</feature>
<feature type="chain" id="PRO_5040814936" evidence="2">
    <location>
        <begin position="21"/>
        <end position="456"/>
    </location>
</feature>
<feature type="transmembrane region" description="Helical" evidence="1">
    <location>
        <begin position="184"/>
        <end position="202"/>
    </location>
</feature>
<proteinExistence type="predicted"/>
<comment type="caution">
    <text evidence="3">The sequence shown here is derived from an EMBL/GenBank/DDBJ whole genome shotgun (WGS) entry which is preliminary data.</text>
</comment>
<reference evidence="3" key="1">
    <citation type="submission" date="2021-07" db="EMBL/GenBank/DDBJ databases">
        <title>Roseobacter insulae sp. nov., isolated from a tidal flat.</title>
        <authorList>
            <person name="Park S."/>
            <person name="Yoon J.-H."/>
        </authorList>
    </citation>
    <scope>NUCLEOTIDE SEQUENCE</scope>
    <source>
        <strain evidence="3">YSTF-M11</strain>
    </source>
</reference>
<organism evidence="3 4">
    <name type="scientific">Roseobacter insulae</name>
    <dbReference type="NCBI Taxonomy" id="2859783"/>
    <lineage>
        <taxon>Bacteria</taxon>
        <taxon>Pseudomonadati</taxon>
        <taxon>Pseudomonadota</taxon>
        <taxon>Alphaproteobacteria</taxon>
        <taxon>Rhodobacterales</taxon>
        <taxon>Roseobacteraceae</taxon>
        <taxon>Roseobacter</taxon>
    </lineage>
</organism>
<feature type="transmembrane region" description="Helical" evidence="1">
    <location>
        <begin position="328"/>
        <end position="346"/>
    </location>
</feature>
<dbReference type="AlphaFoldDB" id="A0A9X1FTM3"/>
<dbReference type="Proteomes" id="UP001138661">
    <property type="component" value="Unassembled WGS sequence"/>
</dbReference>
<feature type="transmembrane region" description="Helical" evidence="1">
    <location>
        <begin position="430"/>
        <end position="451"/>
    </location>
</feature>
<keyword evidence="1" id="KW-0812">Transmembrane</keyword>
<accession>A0A9X1FTM3</accession>
<name>A0A9X1FTM3_9RHOB</name>
<dbReference type="EMBL" id="JAHXDN010000002">
    <property type="protein sequence ID" value="MBW4707511.1"/>
    <property type="molecule type" value="Genomic_DNA"/>
</dbReference>
<evidence type="ECO:0000313" key="3">
    <source>
        <dbReference type="EMBL" id="MBW4707511.1"/>
    </source>
</evidence>
<evidence type="ECO:0000313" key="4">
    <source>
        <dbReference type="Proteomes" id="UP001138661"/>
    </source>
</evidence>